<dbReference type="PANTHER" id="PTHR44591">
    <property type="entry name" value="STRESS RESPONSE REGULATOR PROTEIN 1"/>
    <property type="match status" value="1"/>
</dbReference>
<dbReference type="GO" id="GO:0016301">
    <property type="term" value="F:kinase activity"/>
    <property type="evidence" value="ECO:0007669"/>
    <property type="project" value="UniProtKB-KW"/>
</dbReference>
<dbReference type="PANTHER" id="PTHR44591:SF3">
    <property type="entry name" value="RESPONSE REGULATORY DOMAIN-CONTAINING PROTEIN"/>
    <property type="match status" value="1"/>
</dbReference>
<dbReference type="InterPro" id="IPR011006">
    <property type="entry name" value="CheY-like_superfamily"/>
</dbReference>
<dbReference type="GO" id="GO:0000160">
    <property type="term" value="P:phosphorelay signal transduction system"/>
    <property type="evidence" value="ECO:0007669"/>
    <property type="project" value="InterPro"/>
</dbReference>
<feature type="modified residue" description="4-aspartylphosphate" evidence="2">
    <location>
        <position position="88"/>
    </location>
</feature>
<dbReference type="OrthoDB" id="9800897at2"/>
<feature type="domain" description="Response regulatory" evidence="4">
    <location>
        <begin position="39"/>
        <end position="151"/>
    </location>
</feature>
<keyword evidence="1 2" id="KW-0597">Phosphoprotein</keyword>
<keyword evidence="5" id="KW-0418">Kinase</keyword>
<dbReference type="InterPro" id="IPR050595">
    <property type="entry name" value="Bact_response_regulator"/>
</dbReference>
<dbReference type="RefSeq" id="WP_082913664.1">
    <property type="nucleotide sequence ID" value="NZ_FCOK02000058.1"/>
</dbReference>
<dbReference type="EMBL" id="FCOK02000058">
    <property type="protein sequence ID" value="SAL58792.1"/>
    <property type="molecule type" value="Genomic_DNA"/>
</dbReference>
<name>A0A158IQ41_9BURK</name>
<dbReference type="CDD" id="cd17574">
    <property type="entry name" value="REC_OmpR"/>
    <property type="match status" value="1"/>
</dbReference>
<reference evidence="5 6" key="1">
    <citation type="submission" date="2016-01" db="EMBL/GenBank/DDBJ databases">
        <authorList>
            <person name="Oliw E.H."/>
        </authorList>
    </citation>
    <scope>NUCLEOTIDE SEQUENCE [LARGE SCALE GENOMIC DNA]</scope>
    <source>
        <strain evidence="5">LMG 27134</strain>
    </source>
</reference>
<proteinExistence type="predicted"/>
<dbReference type="Proteomes" id="UP000054683">
    <property type="component" value="Unassembled WGS sequence"/>
</dbReference>
<evidence type="ECO:0000256" key="1">
    <source>
        <dbReference type="ARBA" id="ARBA00022553"/>
    </source>
</evidence>
<dbReference type="PROSITE" id="PS50110">
    <property type="entry name" value="RESPONSE_REGULATORY"/>
    <property type="match status" value="1"/>
</dbReference>
<evidence type="ECO:0000256" key="2">
    <source>
        <dbReference type="PROSITE-ProRule" id="PRU00169"/>
    </source>
</evidence>
<sequence length="155" mass="17228">MSPKLTTRRERCKFSARPTNELPADDGTEDTCSMRKTQTIPLVDDDRSILVAWKCILQLEGYRIETASDGETALAAANKVQPVLVITDRSMPGMDGIELCHRLRREPKLTGIPVVLASASHEITVSAPVWDELWQRPVSVETMLASMRRLVALSP</sequence>
<protein>
    <submittedName>
        <fullName evidence="5">PAS/PAC sensor hybrid histidine kinase</fullName>
    </submittedName>
</protein>
<keyword evidence="5" id="KW-0808">Transferase</keyword>
<dbReference type="Gene3D" id="3.40.50.2300">
    <property type="match status" value="1"/>
</dbReference>
<evidence type="ECO:0000313" key="6">
    <source>
        <dbReference type="Proteomes" id="UP000054683"/>
    </source>
</evidence>
<dbReference type="SMART" id="SM00448">
    <property type="entry name" value="REC"/>
    <property type="match status" value="1"/>
</dbReference>
<dbReference type="InterPro" id="IPR001789">
    <property type="entry name" value="Sig_transdc_resp-reg_receiver"/>
</dbReference>
<organism evidence="5 6">
    <name type="scientific">Caballeronia udeis</name>
    <dbReference type="NCBI Taxonomy" id="1232866"/>
    <lineage>
        <taxon>Bacteria</taxon>
        <taxon>Pseudomonadati</taxon>
        <taxon>Pseudomonadota</taxon>
        <taxon>Betaproteobacteria</taxon>
        <taxon>Burkholderiales</taxon>
        <taxon>Burkholderiaceae</taxon>
        <taxon>Caballeronia</taxon>
    </lineage>
</organism>
<dbReference type="AlphaFoldDB" id="A0A158IQ41"/>
<accession>A0A158IQ41</accession>
<dbReference type="SUPFAM" id="SSF52172">
    <property type="entry name" value="CheY-like"/>
    <property type="match status" value="1"/>
</dbReference>
<feature type="region of interest" description="Disordered" evidence="3">
    <location>
        <begin position="1"/>
        <end position="30"/>
    </location>
</feature>
<dbReference type="Pfam" id="PF00072">
    <property type="entry name" value="Response_reg"/>
    <property type="match status" value="1"/>
</dbReference>
<gene>
    <name evidence="5" type="ORF">AWB69_06490</name>
</gene>
<evidence type="ECO:0000313" key="5">
    <source>
        <dbReference type="EMBL" id="SAL58792.1"/>
    </source>
</evidence>
<evidence type="ECO:0000256" key="3">
    <source>
        <dbReference type="SAM" id="MobiDB-lite"/>
    </source>
</evidence>
<evidence type="ECO:0000259" key="4">
    <source>
        <dbReference type="PROSITE" id="PS50110"/>
    </source>
</evidence>